<comment type="caution">
    <text evidence="12">The sequence shown here is derived from an EMBL/GenBank/DDBJ whole genome shotgun (WGS) entry which is preliminary data.</text>
</comment>
<dbReference type="STRING" id="1453498.LG45_13145"/>
<keyword evidence="10" id="KW-1133">Transmembrane helix</keyword>
<dbReference type="PANTHER" id="PTHR24421">
    <property type="entry name" value="NITRATE/NITRITE SENSOR PROTEIN NARX-RELATED"/>
    <property type="match status" value="1"/>
</dbReference>
<evidence type="ECO:0000256" key="6">
    <source>
        <dbReference type="ARBA" id="ARBA00022777"/>
    </source>
</evidence>
<evidence type="ECO:0000313" key="13">
    <source>
        <dbReference type="Proteomes" id="UP000029554"/>
    </source>
</evidence>
<comment type="catalytic activity">
    <reaction evidence="1">
        <text>ATP + protein L-histidine = ADP + protein N-phospho-L-histidine.</text>
        <dbReference type="EC" id="2.7.13.3"/>
    </reaction>
</comment>
<dbReference type="Pfam" id="PF13181">
    <property type="entry name" value="TPR_8"/>
    <property type="match status" value="1"/>
</dbReference>
<reference evidence="12 13" key="1">
    <citation type="submission" date="2014-09" db="EMBL/GenBank/DDBJ databases">
        <title>Whole Genome Shotgun of Flavobacterium aquatile LMG 4008.</title>
        <authorList>
            <person name="Gale A.N."/>
            <person name="Pipes S.E."/>
            <person name="Newman J.D."/>
        </authorList>
    </citation>
    <scope>NUCLEOTIDE SEQUENCE [LARGE SCALE GENOMIC DNA]</scope>
    <source>
        <strain evidence="12 13">LMG 4008</strain>
    </source>
</reference>
<keyword evidence="5" id="KW-0547">Nucleotide-binding</keyword>
<dbReference type="Gene3D" id="1.25.40.10">
    <property type="entry name" value="Tetratricopeptide repeat domain"/>
    <property type="match status" value="2"/>
</dbReference>
<name>A0A095SR99_9FLAO</name>
<evidence type="ECO:0000256" key="10">
    <source>
        <dbReference type="SAM" id="Phobius"/>
    </source>
</evidence>
<dbReference type="InterPro" id="IPR003594">
    <property type="entry name" value="HATPase_dom"/>
</dbReference>
<dbReference type="EMBL" id="JRHH01000005">
    <property type="protein sequence ID" value="KGD67166.1"/>
    <property type="molecule type" value="Genomic_DNA"/>
</dbReference>
<dbReference type="EC" id="2.7.13.3" evidence="2"/>
<dbReference type="PANTHER" id="PTHR24421:SF10">
    <property type="entry name" value="NITRATE_NITRITE SENSOR PROTEIN NARQ"/>
    <property type="match status" value="1"/>
</dbReference>
<keyword evidence="4" id="KW-0808">Transferase</keyword>
<keyword evidence="10" id="KW-0472">Membrane</keyword>
<keyword evidence="7" id="KW-0067">ATP-binding</keyword>
<evidence type="ECO:0000256" key="7">
    <source>
        <dbReference type="ARBA" id="ARBA00022840"/>
    </source>
</evidence>
<evidence type="ECO:0000313" key="12">
    <source>
        <dbReference type="EMBL" id="KGD67166.1"/>
    </source>
</evidence>
<dbReference type="SUPFAM" id="SSF48452">
    <property type="entry name" value="TPR-like"/>
    <property type="match status" value="1"/>
</dbReference>
<dbReference type="SMART" id="SM00387">
    <property type="entry name" value="HATPase_c"/>
    <property type="match status" value="1"/>
</dbReference>
<keyword evidence="10" id="KW-0812">Transmembrane</keyword>
<accession>A0A095SR99</accession>
<dbReference type="InterPro" id="IPR011712">
    <property type="entry name" value="Sig_transdc_His_kin_sub3_dim/P"/>
</dbReference>
<feature type="coiled-coil region" evidence="9">
    <location>
        <begin position="484"/>
        <end position="515"/>
    </location>
</feature>
<sequence length="657" mass="76398">MNKGQDSAKIFFNRYKSNQDKNVLGNETNLDKSFSLLKDQNNELSTRNLLSNIVVEFYTNNNDEKLNKSSRLLLQLSLDSNDSINLGMAYRSRGNYYFKIQKLDSSYYCYVQAEKIYDNLKDDKNYSNILMNKGIIQYSIGDYLGAELSLNKANTLFKKANNYNKIYGSLDQLGLVATELKEYDKAFFYFNKALEAINNLPLEEDKIYYTTICKNNIGYLYLKSREYKKAVYYFEEALQNKLIKNDDPLLYSNLIDNLAYCRLKSNSLKNLPNLFFEALKIRENLDDYTVVVGSYIHLSEYYFYKNDLKNAILFSKKAIEISKKSKIPSNLVLALKQASFIDKINASKYTEEYIRISDSLQIVERNSKDRFARIQLETDELREENFNLLEKNRNILNYFFGTVLFIGVLFFIRTQRSRARVLALKQAQQQANEEIYRLIISHQNQLELGKDLEKKRLSKELHDGVLGRLFGLRLSLDGLNSFDDEQAKKERLEYLNELQLIEQDLREISHELNRETSLLINNFVAIINSLIEQQAKVNNANIKVIIEETIDWDKISNIIKINLYRILQEALQNINKHALAKNVSVHFRKDTKENLLFNIEDDGKGFDTNIKKNKGIGTKNMVSRVHQCNGSIDIKSEIGKGSKIIIIFPLENSNFKV</sequence>
<proteinExistence type="predicted"/>
<gene>
    <name evidence="12" type="ORF">LG45_13145</name>
</gene>
<dbReference type="Pfam" id="PF07730">
    <property type="entry name" value="HisKA_3"/>
    <property type="match status" value="1"/>
</dbReference>
<dbReference type="Gene3D" id="3.30.565.10">
    <property type="entry name" value="Histidine kinase-like ATPase, C-terminal domain"/>
    <property type="match status" value="1"/>
</dbReference>
<evidence type="ECO:0000256" key="1">
    <source>
        <dbReference type="ARBA" id="ARBA00000085"/>
    </source>
</evidence>
<dbReference type="GO" id="GO:0000155">
    <property type="term" value="F:phosphorelay sensor kinase activity"/>
    <property type="evidence" value="ECO:0007669"/>
    <property type="project" value="InterPro"/>
</dbReference>
<dbReference type="GO" id="GO:0046983">
    <property type="term" value="F:protein dimerization activity"/>
    <property type="evidence" value="ECO:0007669"/>
    <property type="project" value="InterPro"/>
</dbReference>
<keyword evidence="8" id="KW-0902">Two-component regulatory system</keyword>
<protein>
    <recommendedName>
        <fullName evidence="2">histidine kinase</fullName>
        <ecNumber evidence="2">2.7.13.3</ecNumber>
    </recommendedName>
</protein>
<dbReference type="Pfam" id="PF02518">
    <property type="entry name" value="HATPase_c"/>
    <property type="match status" value="1"/>
</dbReference>
<evidence type="ECO:0000259" key="11">
    <source>
        <dbReference type="PROSITE" id="PS50109"/>
    </source>
</evidence>
<dbReference type="AlphaFoldDB" id="A0A095SR99"/>
<dbReference type="SMART" id="SM00028">
    <property type="entry name" value="TPR"/>
    <property type="match status" value="5"/>
</dbReference>
<dbReference type="SUPFAM" id="SSF55874">
    <property type="entry name" value="ATPase domain of HSP90 chaperone/DNA topoisomerase II/histidine kinase"/>
    <property type="match status" value="1"/>
</dbReference>
<dbReference type="InterPro" id="IPR011990">
    <property type="entry name" value="TPR-like_helical_dom_sf"/>
</dbReference>
<keyword evidence="3" id="KW-0597">Phosphoprotein</keyword>
<evidence type="ECO:0000256" key="8">
    <source>
        <dbReference type="ARBA" id="ARBA00023012"/>
    </source>
</evidence>
<dbReference type="eggNOG" id="COG4585">
    <property type="taxonomic scope" value="Bacteria"/>
</dbReference>
<evidence type="ECO:0000256" key="4">
    <source>
        <dbReference type="ARBA" id="ARBA00022679"/>
    </source>
</evidence>
<organism evidence="12 13">
    <name type="scientific">Flavobacterium aquatile LMG 4008 = ATCC 11947</name>
    <dbReference type="NCBI Taxonomy" id="1453498"/>
    <lineage>
        <taxon>Bacteria</taxon>
        <taxon>Pseudomonadati</taxon>
        <taxon>Bacteroidota</taxon>
        <taxon>Flavobacteriia</taxon>
        <taxon>Flavobacteriales</taxon>
        <taxon>Flavobacteriaceae</taxon>
        <taxon>Flavobacterium</taxon>
    </lineage>
</organism>
<keyword evidence="13" id="KW-1185">Reference proteome</keyword>
<dbReference type="InterPro" id="IPR036890">
    <property type="entry name" value="HATPase_C_sf"/>
</dbReference>
<dbReference type="Proteomes" id="UP000029554">
    <property type="component" value="Unassembled WGS sequence"/>
</dbReference>
<dbReference type="InterPro" id="IPR019734">
    <property type="entry name" value="TPR_rpt"/>
</dbReference>
<dbReference type="InterPro" id="IPR050482">
    <property type="entry name" value="Sensor_HK_TwoCompSys"/>
</dbReference>
<dbReference type="Pfam" id="PF13424">
    <property type="entry name" value="TPR_12"/>
    <property type="match status" value="1"/>
</dbReference>
<keyword evidence="6" id="KW-0418">Kinase</keyword>
<dbReference type="eggNOG" id="COG0457">
    <property type="taxonomic scope" value="Bacteria"/>
</dbReference>
<dbReference type="PROSITE" id="PS50109">
    <property type="entry name" value="HIS_KIN"/>
    <property type="match status" value="1"/>
</dbReference>
<evidence type="ECO:0000256" key="3">
    <source>
        <dbReference type="ARBA" id="ARBA00022553"/>
    </source>
</evidence>
<dbReference type="GO" id="GO:0016020">
    <property type="term" value="C:membrane"/>
    <property type="evidence" value="ECO:0007669"/>
    <property type="project" value="InterPro"/>
</dbReference>
<evidence type="ECO:0000256" key="5">
    <source>
        <dbReference type="ARBA" id="ARBA00022741"/>
    </source>
</evidence>
<evidence type="ECO:0000256" key="2">
    <source>
        <dbReference type="ARBA" id="ARBA00012438"/>
    </source>
</evidence>
<dbReference type="InterPro" id="IPR005467">
    <property type="entry name" value="His_kinase_dom"/>
</dbReference>
<evidence type="ECO:0000256" key="9">
    <source>
        <dbReference type="SAM" id="Coils"/>
    </source>
</evidence>
<dbReference type="GO" id="GO:0005524">
    <property type="term" value="F:ATP binding"/>
    <property type="evidence" value="ECO:0007669"/>
    <property type="project" value="UniProtKB-KW"/>
</dbReference>
<feature type="domain" description="Histidine kinase" evidence="11">
    <location>
        <begin position="563"/>
        <end position="652"/>
    </location>
</feature>
<feature type="transmembrane region" description="Helical" evidence="10">
    <location>
        <begin position="395"/>
        <end position="412"/>
    </location>
</feature>
<keyword evidence="9" id="KW-0175">Coiled coil</keyword>